<dbReference type="Pfam" id="PF00005">
    <property type="entry name" value="ABC_tran"/>
    <property type="match status" value="1"/>
</dbReference>
<gene>
    <name evidence="6" type="ORF">SCD90_06230</name>
</gene>
<evidence type="ECO:0000313" key="7">
    <source>
        <dbReference type="Proteomes" id="UP001274321"/>
    </source>
</evidence>
<keyword evidence="3" id="KW-0547">Nucleotide-binding</keyword>
<accession>A0ABU4RLF3</accession>
<dbReference type="RefSeq" id="WP_319843761.1">
    <property type="nucleotide sequence ID" value="NZ_JAXAFJ010000002.1"/>
</dbReference>
<keyword evidence="7" id="KW-1185">Reference proteome</keyword>
<evidence type="ECO:0000259" key="5">
    <source>
        <dbReference type="PROSITE" id="PS50893"/>
    </source>
</evidence>
<protein>
    <submittedName>
        <fullName evidence="6">ABC transporter ATP-binding protein</fullName>
    </submittedName>
</protein>
<dbReference type="CDD" id="cd03225">
    <property type="entry name" value="ABC_cobalt_CbiO_domain1"/>
    <property type="match status" value="1"/>
</dbReference>
<dbReference type="SMART" id="SM00382">
    <property type="entry name" value="AAA"/>
    <property type="match status" value="1"/>
</dbReference>
<comment type="similarity">
    <text evidence="1">Belongs to the ABC transporter superfamily.</text>
</comment>
<keyword evidence="4 6" id="KW-0067">ATP-binding</keyword>
<dbReference type="SUPFAM" id="SSF52540">
    <property type="entry name" value="P-loop containing nucleoside triphosphate hydrolases"/>
    <property type="match status" value="1"/>
</dbReference>
<dbReference type="GO" id="GO:0005524">
    <property type="term" value="F:ATP binding"/>
    <property type="evidence" value="ECO:0007669"/>
    <property type="project" value="UniProtKB-KW"/>
</dbReference>
<dbReference type="InterPro" id="IPR027417">
    <property type="entry name" value="P-loop_NTPase"/>
</dbReference>
<comment type="caution">
    <text evidence="6">The sequence shown here is derived from an EMBL/GenBank/DDBJ whole genome shotgun (WGS) entry which is preliminary data.</text>
</comment>
<keyword evidence="2" id="KW-0813">Transport</keyword>
<dbReference type="InterPro" id="IPR003593">
    <property type="entry name" value="AAA+_ATPase"/>
</dbReference>
<dbReference type="Gene3D" id="3.40.50.300">
    <property type="entry name" value="P-loop containing nucleotide triphosphate hydrolases"/>
    <property type="match status" value="1"/>
</dbReference>
<dbReference type="InterPro" id="IPR003439">
    <property type="entry name" value="ABC_transporter-like_ATP-bd"/>
</dbReference>
<evidence type="ECO:0000256" key="1">
    <source>
        <dbReference type="ARBA" id="ARBA00005417"/>
    </source>
</evidence>
<sequence length="247" mass="27155">MRAEHEPTTPATTEPKPHLRFDGVALTRGERRVFDGFSLTLTEPRIGLIGNNGSGKSTLLRLAGGLLMPDAGTVQVHGLDTREHRRDLPRHIGFLFQNPDHQILFPTVEEEISFGMTENGLPTKEAKRQAAALLAEHGCAGWEGRATHALSEGQKQLVCLLAVLSGGPSILLLDEPFSSLDLPTRLDLRRRLRALPQRVVMVTHDFDLLRDFDRLIWLEAGRVRMDGAPDGVLPAYFDSVGYAGPGT</sequence>
<dbReference type="PANTHER" id="PTHR43553:SF24">
    <property type="entry name" value="ENERGY-COUPLING FACTOR TRANSPORTER ATP-BINDING PROTEIN ECFA1"/>
    <property type="match status" value="1"/>
</dbReference>
<name>A0ABU4RLF3_9HYPH</name>
<dbReference type="Proteomes" id="UP001274321">
    <property type="component" value="Unassembled WGS sequence"/>
</dbReference>
<organism evidence="6 7">
    <name type="scientific">Terrihabitans rhizophilus</name>
    <dbReference type="NCBI Taxonomy" id="3092662"/>
    <lineage>
        <taxon>Bacteria</taxon>
        <taxon>Pseudomonadati</taxon>
        <taxon>Pseudomonadota</taxon>
        <taxon>Alphaproteobacteria</taxon>
        <taxon>Hyphomicrobiales</taxon>
        <taxon>Terrihabitans</taxon>
    </lineage>
</organism>
<dbReference type="InterPro" id="IPR015856">
    <property type="entry name" value="ABC_transpr_CbiO/EcfA_su"/>
</dbReference>
<dbReference type="InterPro" id="IPR050095">
    <property type="entry name" value="ECF_ABC_transporter_ATP-bd"/>
</dbReference>
<proteinExistence type="inferred from homology"/>
<evidence type="ECO:0000256" key="4">
    <source>
        <dbReference type="ARBA" id="ARBA00022840"/>
    </source>
</evidence>
<evidence type="ECO:0000256" key="3">
    <source>
        <dbReference type="ARBA" id="ARBA00022741"/>
    </source>
</evidence>
<evidence type="ECO:0000256" key="2">
    <source>
        <dbReference type="ARBA" id="ARBA00022448"/>
    </source>
</evidence>
<dbReference type="EMBL" id="JAXAFJ010000002">
    <property type="protein sequence ID" value="MDX6805654.1"/>
    <property type="molecule type" value="Genomic_DNA"/>
</dbReference>
<reference evidence="6 7" key="1">
    <citation type="submission" date="2023-11" db="EMBL/GenBank/DDBJ databases">
        <authorList>
            <person name="Bao R."/>
        </authorList>
    </citation>
    <scope>NUCLEOTIDE SEQUENCE [LARGE SCALE GENOMIC DNA]</scope>
    <source>
        <strain evidence="6 7">PJ23</strain>
    </source>
</reference>
<evidence type="ECO:0000313" key="6">
    <source>
        <dbReference type="EMBL" id="MDX6805654.1"/>
    </source>
</evidence>
<dbReference type="PROSITE" id="PS50893">
    <property type="entry name" value="ABC_TRANSPORTER_2"/>
    <property type="match status" value="1"/>
</dbReference>
<dbReference type="PANTHER" id="PTHR43553">
    <property type="entry name" value="HEAVY METAL TRANSPORTER"/>
    <property type="match status" value="1"/>
</dbReference>
<feature type="domain" description="ABC transporter" evidence="5">
    <location>
        <begin position="19"/>
        <end position="245"/>
    </location>
</feature>